<keyword evidence="3 6" id="KW-0812">Transmembrane</keyword>
<protein>
    <recommendedName>
        <fullName evidence="9">GPR1/FUN34/yaaH family-domain-containing protein</fullName>
    </recommendedName>
</protein>
<sequence length="245" mass="26457">MDGPKAYSSQHNDAENSLSVQERLAFLESRFASTSSTATYVPHSLRIANPGPLGLFAFAYTTALLSTTYTKWADGGTTDYAIAYGLFYGGLAQLLAGMWAIWARNTFAGTAFSSFGSFWLGYGTHGILVAAGVLKGMEPEGEQTLLALWAILAFILFLQTFNINIVLVVLFLFLVLQLALMAAGPQHPRAVKAGGYFGQGAASMAFYAGLAELTNEVYRRTIFPLGILNLVTAQQKSNDQRPDTL</sequence>
<dbReference type="GO" id="GO:0005886">
    <property type="term" value="C:plasma membrane"/>
    <property type="evidence" value="ECO:0007669"/>
    <property type="project" value="TreeGrafter"/>
</dbReference>
<dbReference type="PANTHER" id="PTHR30178:SF3">
    <property type="entry name" value="SUCCINATE-ACETATE_PROTON SYMPORTER SATP"/>
    <property type="match status" value="1"/>
</dbReference>
<proteinExistence type="inferred from homology"/>
<dbReference type="AlphaFoldDB" id="A0AAW1NMD6"/>
<comment type="similarity">
    <text evidence="2">Belongs to the acetate uptake transporter (AceTr) (TC 2.A.96) family.</text>
</comment>
<evidence type="ECO:0000256" key="5">
    <source>
        <dbReference type="ARBA" id="ARBA00023136"/>
    </source>
</evidence>
<dbReference type="PANTHER" id="PTHR30178">
    <property type="entry name" value="INNER MEMBRANE PROTEIN YAAH"/>
    <property type="match status" value="1"/>
</dbReference>
<evidence type="ECO:0000313" key="8">
    <source>
        <dbReference type="Proteomes" id="UP001465755"/>
    </source>
</evidence>
<accession>A0AAW1NMD6</accession>
<organism evidence="7 8">
    <name type="scientific">Symbiochloris irregularis</name>
    <dbReference type="NCBI Taxonomy" id="706552"/>
    <lineage>
        <taxon>Eukaryota</taxon>
        <taxon>Viridiplantae</taxon>
        <taxon>Chlorophyta</taxon>
        <taxon>core chlorophytes</taxon>
        <taxon>Trebouxiophyceae</taxon>
        <taxon>Trebouxiales</taxon>
        <taxon>Trebouxiaceae</taxon>
        <taxon>Symbiochloris</taxon>
    </lineage>
</organism>
<evidence type="ECO:0000256" key="3">
    <source>
        <dbReference type="ARBA" id="ARBA00022692"/>
    </source>
</evidence>
<evidence type="ECO:0000256" key="2">
    <source>
        <dbReference type="ARBA" id="ARBA00005587"/>
    </source>
</evidence>
<keyword evidence="4 6" id="KW-1133">Transmembrane helix</keyword>
<evidence type="ECO:0008006" key="9">
    <source>
        <dbReference type="Google" id="ProtNLM"/>
    </source>
</evidence>
<keyword evidence="5 6" id="KW-0472">Membrane</keyword>
<evidence type="ECO:0000256" key="6">
    <source>
        <dbReference type="SAM" id="Phobius"/>
    </source>
</evidence>
<dbReference type="GO" id="GO:0015360">
    <property type="term" value="F:acetate:proton symporter activity"/>
    <property type="evidence" value="ECO:0007669"/>
    <property type="project" value="TreeGrafter"/>
</dbReference>
<dbReference type="GO" id="GO:0071422">
    <property type="term" value="P:succinate transmembrane transport"/>
    <property type="evidence" value="ECO:0007669"/>
    <property type="project" value="TreeGrafter"/>
</dbReference>
<keyword evidence="8" id="KW-1185">Reference proteome</keyword>
<comment type="caution">
    <text evidence="7">The sequence shown here is derived from an EMBL/GenBank/DDBJ whole genome shotgun (WGS) entry which is preliminary data.</text>
</comment>
<dbReference type="InterPro" id="IPR000791">
    <property type="entry name" value="Gpr1/Fun34/SatP-like"/>
</dbReference>
<name>A0AAW1NMD6_9CHLO</name>
<feature type="transmembrane region" description="Helical" evidence="6">
    <location>
        <begin position="53"/>
        <end position="70"/>
    </location>
</feature>
<evidence type="ECO:0000256" key="1">
    <source>
        <dbReference type="ARBA" id="ARBA00004141"/>
    </source>
</evidence>
<gene>
    <name evidence="7" type="ORF">WJX73_006009</name>
</gene>
<evidence type="ECO:0000313" key="7">
    <source>
        <dbReference type="EMBL" id="KAK9786676.1"/>
    </source>
</evidence>
<feature type="transmembrane region" description="Helical" evidence="6">
    <location>
        <begin position="115"/>
        <end position="134"/>
    </location>
</feature>
<dbReference type="Proteomes" id="UP001465755">
    <property type="component" value="Unassembled WGS sequence"/>
</dbReference>
<feature type="transmembrane region" description="Helical" evidence="6">
    <location>
        <begin position="82"/>
        <end position="103"/>
    </location>
</feature>
<feature type="transmembrane region" description="Helical" evidence="6">
    <location>
        <begin position="146"/>
        <end position="179"/>
    </location>
</feature>
<dbReference type="InterPro" id="IPR047623">
    <property type="entry name" value="SatP"/>
</dbReference>
<dbReference type="NCBIfam" id="NF038013">
    <property type="entry name" value="AceTr_1"/>
    <property type="match status" value="1"/>
</dbReference>
<reference evidence="7 8" key="1">
    <citation type="journal article" date="2024" name="Nat. Commun.">
        <title>Phylogenomics reveals the evolutionary origins of lichenization in chlorophyte algae.</title>
        <authorList>
            <person name="Puginier C."/>
            <person name="Libourel C."/>
            <person name="Otte J."/>
            <person name="Skaloud P."/>
            <person name="Haon M."/>
            <person name="Grisel S."/>
            <person name="Petersen M."/>
            <person name="Berrin J.G."/>
            <person name="Delaux P.M."/>
            <person name="Dal Grande F."/>
            <person name="Keller J."/>
        </authorList>
    </citation>
    <scope>NUCLEOTIDE SEQUENCE [LARGE SCALE GENOMIC DNA]</scope>
    <source>
        <strain evidence="7 8">SAG 2036</strain>
    </source>
</reference>
<dbReference type="Pfam" id="PF01184">
    <property type="entry name" value="Gpr1_Fun34_YaaH"/>
    <property type="match status" value="1"/>
</dbReference>
<dbReference type="EMBL" id="JALJOQ010000267">
    <property type="protein sequence ID" value="KAK9786676.1"/>
    <property type="molecule type" value="Genomic_DNA"/>
</dbReference>
<comment type="subcellular location">
    <subcellularLocation>
        <location evidence="1">Membrane</location>
        <topology evidence="1">Multi-pass membrane protein</topology>
    </subcellularLocation>
</comment>
<evidence type="ECO:0000256" key="4">
    <source>
        <dbReference type="ARBA" id="ARBA00022989"/>
    </source>
</evidence>